<keyword evidence="2" id="KW-1185">Reference proteome</keyword>
<dbReference type="Proteomes" id="UP001163321">
    <property type="component" value="Chromosome 1"/>
</dbReference>
<name>A0ACC0WSX5_9STRA</name>
<evidence type="ECO:0000313" key="1">
    <source>
        <dbReference type="EMBL" id="KAI9920796.1"/>
    </source>
</evidence>
<organism evidence="1 2">
    <name type="scientific">Peronosclerospora sorghi</name>
    <dbReference type="NCBI Taxonomy" id="230839"/>
    <lineage>
        <taxon>Eukaryota</taxon>
        <taxon>Sar</taxon>
        <taxon>Stramenopiles</taxon>
        <taxon>Oomycota</taxon>
        <taxon>Peronosporomycetes</taxon>
        <taxon>Peronosporales</taxon>
        <taxon>Peronosporaceae</taxon>
        <taxon>Peronosclerospora</taxon>
    </lineage>
</organism>
<dbReference type="EMBL" id="CM047580">
    <property type="protein sequence ID" value="KAI9920796.1"/>
    <property type="molecule type" value="Genomic_DNA"/>
</dbReference>
<reference evidence="1 2" key="1">
    <citation type="journal article" date="2022" name="bioRxiv">
        <title>The genome of the oomycete Peronosclerospora sorghi, a cosmopolitan pathogen of maize and sorghum, is inflated with dispersed pseudogenes.</title>
        <authorList>
            <person name="Fletcher K."/>
            <person name="Martin F."/>
            <person name="Isakeit T."/>
            <person name="Cavanaugh K."/>
            <person name="Magill C."/>
            <person name="Michelmore R."/>
        </authorList>
    </citation>
    <scope>NUCLEOTIDE SEQUENCE [LARGE SCALE GENOMIC DNA]</scope>
    <source>
        <strain evidence="1">P6</strain>
    </source>
</reference>
<sequence>MEKIGECVLTRSAYARFPKIERIKEKLERDSAEIAAREHEMAPVKEDLMRLFPAVATRCVPFTWITAADCFTCRRAYEAPYIPGTELHGDATETMDLVFTRNGLL</sequence>
<comment type="caution">
    <text evidence="1">The sequence shown here is derived from an EMBL/GenBank/DDBJ whole genome shotgun (WGS) entry which is preliminary data.</text>
</comment>
<accession>A0ACC0WSX5</accession>
<evidence type="ECO:0000313" key="2">
    <source>
        <dbReference type="Proteomes" id="UP001163321"/>
    </source>
</evidence>
<gene>
    <name evidence="1" type="ORF">PsorP6_000235</name>
</gene>
<proteinExistence type="predicted"/>
<protein>
    <submittedName>
        <fullName evidence="1">Uncharacterized protein</fullName>
    </submittedName>
</protein>